<dbReference type="SFLD" id="SFLDS00029">
    <property type="entry name" value="Radical_SAM"/>
    <property type="match status" value="1"/>
</dbReference>
<dbReference type="PROSITE" id="PS51918">
    <property type="entry name" value="RADICAL_SAM"/>
    <property type="match status" value="1"/>
</dbReference>
<dbReference type="InterPro" id="IPR058240">
    <property type="entry name" value="rSAM_sf"/>
</dbReference>
<keyword evidence="2" id="KW-0479">Metal-binding</keyword>
<dbReference type="Proteomes" id="UP000178764">
    <property type="component" value="Unassembled WGS sequence"/>
</dbReference>
<comment type="similarity">
    <text evidence="5">Belongs to the radical SAM superfamily. Anaerobic sulfatase-maturating enzyme family.</text>
</comment>
<dbReference type="EMBL" id="MEZT01000005">
    <property type="protein sequence ID" value="OGD57143.1"/>
    <property type="molecule type" value="Genomic_DNA"/>
</dbReference>
<keyword evidence="4" id="KW-0411">Iron-sulfur</keyword>
<dbReference type="GO" id="GO:0051536">
    <property type="term" value="F:iron-sulfur cluster binding"/>
    <property type="evidence" value="ECO:0007669"/>
    <property type="project" value="UniProtKB-KW"/>
</dbReference>
<keyword evidence="1" id="KW-0949">S-adenosyl-L-methionine</keyword>
<dbReference type="SUPFAM" id="SSF102114">
    <property type="entry name" value="Radical SAM enzymes"/>
    <property type="match status" value="1"/>
</dbReference>
<accession>A0A1F5DPS5</accession>
<dbReference type="GO" id="GO:0016491">
    <property type="term" value="F:oxidoreductase activity"/>
    <property type="evidence" value="ECO:0007669"/>
    <property type="project" value="InterPro"/>
</dbReference>
<dbReference type="PANTHER" id="PTHR43273">
    <property type="entry name" value="ANAEROBIC SULFATASE-MATURATING ENZYME HOMOLOG ASLB-RELATED"/>
    <property type="match status" value="1"/>
</dbReference>
<comment type="caution">
    <text evidence="7">The sequence shown here is derived from an EMBL/GenBank/DDBJ whole genome shotgun (WGS) entry which is preliminary data.</text>
</comment>
<protein>
    <recommendedName>
        <fullName evidence="6">Radical SAM core domain-containing protein</fullName>
    </recommendedName>
</protein>
<dbReference type="PANTHER" id="PTHR43273:SF3">
    <property type="entry name" value="ANAEROBIC SULFATASE-MATURATING ENZYME HOMOLOG ASLB-RELATED"/>
    <property type="match status" value="1"/>
</dbReference>
<proteinExistence type="inferred from homology"/>
<dbReference type="SFLD" id="SFLDG01067">
    <property type="entry name" value="SPASM/twitch_domain_containing"/>
    <property type="match status" value="1"/>
</dbReference>
<evidence type="ECO:0000256" key="3">
    <source>
        <dbReference type="ARBA" id="ARBA00023004"/>
    </source>
</evidence>
<gene>
    <name evidence="7" type="ORF">A2V71_01780</name>
</gene>
<dbReference type="SFLD" id="SFLDG01384">
    <property type="entry name" value="thioether_bond_formation_requi"/>
    <property type="match status" value="1"/>
</dbReference>
<dbReference type="InterPro" id="IPR023867">
    <property type="entry name" value="Sulphatase_maturase_rSAM"/>
</dbReference>
<dbReference type="SFLD" id="SFLDG01386">
    <property type="entry name" value="main_SPASM_domain-containing"/>
    <property type="match status" value="1"/>
</dbReference>
<evidence type="ECO:0000256" key="1">
    <source>
        <dbReference type="ARBA" id="ARBA00022691"/>
    </source>
</evidence>
<reference evidence="7 8" key="1">
    <citation type="journal article" date="2016" name="Nat. Commun.">
        <title>Thousands of microbial genomes shed light on interconnected biogeochemical processes in an aquifer system.</title>
        <authorList>
            <person name="Anantharaman K."/>
            <person name="Brown C.T."/>
            <person name="Hug L.A."/>
            <person name="Sharon I."/>
            <person name="Castelle C.J."/>
            <person name="Probst A.J."/>
            <person name="Thomas B.C."/>
            <person name="Singh A."/>
            <person name="Wilkins M.J."/>
            <person name="Karaoz U."/>
            <person name="Brodie E.L."/>
            <person name="Williams K.H."/>
            <person name="Hubbard S.S."/>
            <person name="Banfield J.F."/>
        </authorList>
    </citation>
    <scope>NUCLEOTIDE SEQUENCE [LARGE SCALE GENOMIC DNA]</scope>
</reference>
<organism evidence="7 8">
    <name type="scientific">Candidatus Berkelbacteria bacterium RBG_13_40_8</name>
    <dbReference type="NCBI Taxonomy" id="1797467"/>
    <lineage>
        <taxon>Bacteria</taxon>
        <taxon>Candidatus Berkelbacteria</taxon>
    </lineage>
</organism>
<sequence length="424" mass="48676">MLSKKVERSFVYHGLPCIWTGKVYAFFDPANLKMAIFKDQASLSKTKIKDLEIQGFKLDPQPVLMSNLEKQVTLILTTDCNLACPYCYTRSKVNPTYLDANVAISILKTEVPTDRRLYLQYFGGEPTLNFDCIQAVTEFAKSRYPDLFIYITTNGVMSQEVLDYLIRQKIGFYLSLDGTKEFNDKFRRTRDTDEGTFDQVMQTLRSLLKYDIPVKIRSTVTENNLENMIDFASEMFRQGVKLIHFCPKTDIGRGSNVDQGINDEDYQNRFIGNLETVLDLAKESSARVITPATLAIGKPFSPYCKILQTENKILITPEGKRTLCYGTQDEYHPESHHFVCADYRPDQDILVPRPGVVEKVLETYRKNSLHCSDCFAQFMCQGGCMAENLALTGDMAGFNDRWCQMQKKLWHFTIERIFRSSRGE</sequence>
<dbReference type="Gene3D" id="3.20.20.70">
    <property type="entry name" value="Aldolase class I"/>
    <property type="match status" value="1"/>
</dbReference>
<dbReference type="GO" id="GO:0046872">
    <property type="term" value="F:metal ion binding"/>
    <property type="evidence" value="ECO:0007669"/>
    <property type="project" value="UniProtKB-KW"/>
</dbReference>
<name>A0A1F5DPS5_9BACT</name>
<evidence type="ECO:0000256" key="5">
    <source>
        <dbReference type="ARBA" id="ARBA00023601"/>
    </source>
</evidence>
<dbReference type="AlphaFoldDB" id="A0A1F5DPS5"/>
<evidence type="ECO:0000256" key="4">
    <source>
        <dbReference type="ARBA" id="ARBA00023014"/>
    </source>
</evidence>
<evidence type="ECO:0000259" key="6">
    <source>
        <dbReference type="PROSITE" id="PS51918"/>
    </source>
</evidence>
<evidence type="ECO:0000313" key="7">
    <source>
        <dbReference type="EMBL" id="OGD57143.1"/>
    </source>
</evidence>
<evidence type="ECO:0000256" key="2">
    <source>
        <dbReference type="ARBA" id="ARBA00022723"/>
    </source>
</evidence>
<feature type="domain" description="Radical SAM core" evidence="6">
    <location>
        <begin position="66"/>
        <end position="287"/>
    </location>
</feature>
<evidence type="ECO:0000313" key="8">
    <source>
        <dbReference type="Proteomes" id="UP000178764"/>
    </source>
</evidence>
<dbReference type="CDD" id="cd01335">
    <property type="entry name" value="Radical_SAM"/>
    <property type="match status" value="1"/>
</dbReference>
<dbReference type="InterPro" id="IPR007197">
    <property type="entry name" value="rSAM"/>
</dbReference>
<dbReference type="Pfam" id="PF04055">
    <property type="entry name" value="Radical_SAM"/>
    <property type="match status" value="1"/>
</dbReference>
<keyword evidence="3" id="KW-0408">Iron</keyword>
<dbReference type="InterPro" id="IPR013785">
    <property type="entry name" value="Aldolase_TIM"/>
</dbReference>